<keyword evidence="8" id="KW-1185">Reference proteome</keyword>
<dbReference type="SUPFAM" id="SSF50494">
    <property type="entry name" value="Trypsin-like serine proteases"/>
    <property type="match status" value="1"/>
</dbReference>
<dbReference type="RefSeq" id="WP_194035038.1">
    <property type="nucleotide sequence ID" value="NZ_CP063657.1"/>
</dbReference>
<evidence type="ECO:0000256" key="2">
    <source>
        <dbReference type="ARBA" id="ARBA00022438"/>
    </source>
</evidence>
<evidence type="ECO:0000313" key="8">
    <source>
        <dbReference type="Proteomes" id="UP000593932"/>
    </source>
</evidence>
<keyword evidence="5 6" id="KW-0378">Hydrolase</keyword>
<dbReference type="InterPro" id="IPR009003">
    <property type="entry name" value="Peptidase_S1_PA"/>
</dbReference>
<keyword evidence="3 6" id="KW-0645">Protease</keyword>
<evidence type="ECO:0000256" key="4">
    <source>
        <dbReference type="ARBA" id="ARBA00022729"/>
    </source>
</evidence>
<dbReference type="InterPro" id="IPR019500">
    <property type="entry name" value="Pep_S46"/>
</dbReference>
<evidence type="ECO:0000256" key="5">
    <source>
        <dbReference type="ARBA" id="ARBA00022801"/>
    </source>
</evidence>
<protein>
    <recommendedName>
        <fullName evidence="6">Dipeptidyl-peptidase</fullName>
        <ecNumber evidence="6">3.4.14.-</ecNumber>
    </recommendedName>
</protein>
<keyword evidence="6" id="KW-0720">Serine protease</keyword>
<comment type="similarity">
    <text evidence="1 6">Belongs to the peptidase S46 family.</text>
</comment>
<dbReference type="InterPro" id="IPR043504">
    <property type="entry name" value="Peptidase_S1_PA_chymotrypsin"/>
</dbReference>
<evidence type="ECO:0000256" key="3">
    <source>
        <dbReference type="ARBA" id="ARBA00022670"/>
    </source>
</evidence>
<organism evidence="7 8">
    <name type="scientific">Novilysobacter avium</name>
    <dbReference type="NCBI Taxonomy" id="2781023"/>
    <lineage>
        <taxon>Bacteria</taxon>
        <taxon>Pseudomonadati</taxon>
        <taxon>Pseudomonadota</taxon>
        <taxon>Gammaproteobacteria</taxon>
        <taxon>Lysobacterales</taxon>
        <taxon>Lysobacteraceae</taxon>
        <taxon>Novilysobacter</taxon>
    </lineage>
</organism>
<accession>A0A7S6ULL9</accession>
<evidence type="ECO:0000256" key="6">
    <source>
        <dbReference type="RuleBase" id="RU366067"/>
    </source>
</evidence>
<dbReference type="PANTHER" id="PTHR38469">
    <property type="entry name" value="PERIPLASMIC PEPTIDASE SUBFAMILY S1B"/>
    <property type="match status" value="1"/>
</dbReference>
<reference evidence="7 8" key="1">
    <citation type="submission" date="2020-10" db="EMBL/GenBank/DDBJ databases">
        <title>complete genome sequencing of Lysobacter sp. H23M41.</title>
        <authorList>
            <person name="Bae J.-W."/>
            <person name="Lee S.-Y."/>
        </authorList>
    </citation>
    <scope>NUCLEOTIDE SEQUENCE [LARGE SCALE GENOMIC DNA]</scope>
    <source>
        <strain evidence="7 8">H23M41</strain>
    </source>
</reference>
<dbReference type="Gene3D" id="2.40.10.10">
    <property type="entry name" value="Trypsin-like serine proteases"/>
    <property type="match status" value="1"/>
</dbReference>
<dbReference type="Proteomes" id="UP000593932">
    <property type="component" value="Chromosome"/>
</dbReference>
<dbReference type="PANTHER" id="PTHR38469:SF1">
    <property type="entry name" value="PERIPLASMIC PEPTIDASE SUBFAMILY S1B"/>
    <property type="match status" value="1"/>
</dbReference>
<dbReference type="EC" id="3.4.14.-" evidence="6"/>
<name>A0A7S6ULL9_9GAMM</name>
<proteinExistence type="inferred from homology"/>
<keyword evidence="4" id="KW-0732">Signal</keyword>
<sequence>MTDTNENLKTAVRGVLLATAAGLAFGAHADEGMWMPSQLPQIADQLAAAGYKGDPAALADLTRPPMSAVVSLGGCTASFVSPQGLVVTNHHCAYGAIQLNSTPQNNLMADGFNAATLKDEVSAGPAARVFVTTDFDRVTDRVLADARGKSGRDYYDAVDAASKALVAECEQDAGYRCSVANMYYGTDFYLVKQLELKDIRLVYAPPESIGKYGGEIDNFMWPRHSGDFAFYRAYVGRDGKPAAFSPDNVPYRPKAFLEVSTDPVAEGDFAMLAGYPGRTFRHRTAAEFADQVGTQLPERVDLYAAMIDTIERAAANDADAGVLYASQVASMKNNLKRAQGELDGLRRSDAVGVRKRDEAAMLAWLDKQPDAANARRDIDAAAAVIAQSQATRERDQLFGMMRSQTQLLKSAMQLQRLAVERAKPDAERETGYQLRDEAQIEASLKQVQRRYAPQVEKALLAELLTRYRALPANQRIAELDAVFGADKAQAAAALDTLYSGTRLDEEAERLRLLAADPAEIAASTDPLMQAAATLLPAQLRIADADKSSDGELLRLRPAYMRALIGFRESQGQAVYPDANSTLRVSYGKVSSLDPRDGVHYTPLTTVQGIVEKHTGEDPFDAPQTLRDAIAKGDFGSTVDPVLGTQTVNLMTNLDTTGGNSGSPVMDANGKLIGLNFDSNWEAVSASWMYDPRYKRAIHVDVRYLRWLMGKVYPAPNLLREMELPLE</sequence>
<dbReference type="EMBL" id="CP063657">
    <property type="protein sequence ID" value="QOW22541.1"/>
    <property type="molecule type" value="Genomic_DNA"/>
</dbReference>
<evidence type="ECO:0000256" key="1">
    <source>
        <dbReference type="ARBA" id="ARBA00010491"/>
    </source>
</evidence>
<dbReference type="Pfam" id="PF10459">
    <property type="entry name" value="Peptidase_S46"/>
    <property type="match status" value="1"/>
</dbReference>
<evidence type="ECO:0000313" key="7">
    <source>
        <dbReference type="EMBL" id="QOW22541.1"/>
    </source>
</evidence>
<comment type="function">
    <text evidence="6">Catalyzes the removal of dipeptides from the N-terminus of oligopeptides.</text>
</comment>
<gene>
    <name evidence="7" type="ORF">INQ42_02770</name>
</gene>
<keyword evidence="2 6" id="KW-0031">Aminopeptidase</keyword>